<protein>
    <recommendedName>
        <fullName evidence="3">beta-glucosidase</fullName>
        <ecNumber evidence="3">3.2.1.21</ecNumber>
    </recommendedName>
</protein>
<dbReference type="SUPFAM" id="SSF51445">
    <property type="entry name" value="(Trans)glycosidases"/>
    <property type="match status" value="1"/>
</dbReference>
<evidence type="ECO:0000256" key="3">
    <source>
        <dbReference type="ARBA" id="ARBA00012744"/>
    </source>
</evidence>
<dbReference type="InterPro" id="IPR036881">
    <property type="entry name" value="Glyco_hydro_3_C_sf"/>
</dbReference>
<dbReference type="InterPro" id="IPR017853">
    <property type="entry name" value="GH"/>
</dbReference>
<proteinExistence type="inferred from homology"/>
<dbReference type="OrthoDB" id="416222at2759"/>
<name>A0A0G2FKN8_9PEZI</name>
<keyword evidence="10" id="KW-1185">Reference proteome</keyword>
<reference evidence="9 10" key="2">
    <citation type="submission" date="2015-05" db="EMBL/GenBank/DDBJ databases">
        <authorList>
            <person name="Morales-Cruz A."/>
            <person name="Amrine K.C."/>
            <person name="Cantu D."/>
        </authorList>
    </citation>
    <scope>NUCLEOTIDE SEQUENCE [LARGE SCALE GENOMIC DNA]</scope>
    <source>
        <strain evidence="9">DA912</strain>
    </source>
</reference>
<keyword evidence="6" id="KW-0325">Glycoprotein</keyword>
<evidence type="ECO:0000256" key="2">
    <source>
        <dbReference type="ARBA" id="ARBA00005336"/>
    </source>
</evidence>
<sequence>MEPLYPYNDSSLSIDERVADLLSRMTLEEKAGQLFHDMILPGPGGSLAEDNLANGLPPTRELLEDRKMSHFNLIGPISDPRLVARWHNRLQQHVLDHTRLGIPVTLSSDPRNHFDTNIGTGSRAGALSQWPETCGFAALRGPELARQFADVVRQEYIAVGLRVALHPQADLATEYRWARVSSTFGEDADVASKLVTACVGGLQGRLSRTGDGLDSVSTTTKHFPGAGPEMDGEDSHFTYGKEQIYPGENFEYHLEPFRKAILAGTRQIMPSYAMPVGTKYEQVGFAFNKGIITGLLREELGFKGIILTDWGLVTDAVIMGQDMPARAWGCEHLSELERTVKILDAGCDQFGGESVPELVVQAVEQGLVAEARIDESVRRVLREKFVLGLFDGRRFVDVEEAGRVAGKSEFVAMGEAAQREAFTILTNHGAVFPLPSSHRDKRFYVEGLDGDVARRRGLKLVKAPAEADVALIRLRAPHQARPGGFESMFHSGSLEFPEDEAARVSELIRTVPLSIVDVYLDRPAVLTPIAEAQEAARSVRSAFSGAATAGWVGSALTANYGSDTDAFLDVCLGTGESPPRGKLPFDLPRSMKAASGSREDVPFDTKDPLFRFGHGLGYSD</sequence>
<evidence type="ECO:0000256" key="6">
    <source>
        <dbReference type="ARBA" id="ARBA00023180"/>
    </source>
</evidence>
<comment type="similarity">
    <text evidence="2">Belongs to the glycosyl hydrolase 3 family.</text>
</comment>
<dbReference type="STRING" id="1214573.A0A0G2FKN8"/>
<dbReference type="Pfam" id="PF00933">
    <property type="entry name" value="Glyco_hydro_3"/>
    <property type="match status" value="1"/>
</dbReference>
<dbReference type="PRINTS" id="PR00133">
    <property type="entry name" value="GLHYDRLASE3"/>
</dbReference>
<dbReference type="PANTHER" id="PTHR30620">
    <property type="entry name" value="PERIPLASMIC BETA-GLUCOSIDASE-RELATED"/>
    <property type="match status" value="1"/>
</dbReference>
<dbReference type="GO" id="GO:0008422">
    <property type="term" value="F:beta-glucosidase activity"/>
    <property type="evidence" value="ECO:0007669"/>
    <property type="project" value="UniProtKB-EC"/>
</dbReference>
<evidence type="ECO:0000259" key="8">
    <source>
        <dbReference type="Pfam" id="PF00933"/>
    </source>
</evidence>
<evidence type="ECO:0000313" key="9">
    <source>
        <dbReference type="EMBL" id="KKY34634.1"/>
    </source>
</evidence>
<keyword evidence="5" id="KW-0378">Hydrolase</keyword>
<evidence type="ECO:0000256" key="4">
    <source>
        <dbReference type="ARBA" id="ARBA00022729"/>
    </source>
</evidence>
<keyword evidence="4" id="KW-0732">Signal</keyword>
<dbReference type="InterPro" id="IPR036962">
    <property type="entry name" value="Glyco_hydro_3_N_sf"/>
</dbReference>
<feature type="domain" description="Glycoside hydrolase family 3 N-terminal" evidence="8">
    <location>
        <begin position="60"/>
        <end position="382"/>
    </location>
</feature>
<reference evidence="9 10" key="1">
    <citation type="submission" date="2015-05" db="EMBL/GenBank/DDBJ databases">
        <title>Distinctive expansion of gene families associated with plant cell wall degradation and secondary metabolism in the genomes of grapevine trunk pathogens.</title>
        <authorList>
            <person name="Lawrence D.P."/>
            <person name="Travadon R."/>
            <person name="Rolshausen P.E."/>
            <person name="Baumgartner K."/>
        </authorList>
    </citation>
    <scope>NUCLEOTIDE SEQUENCE [LARGE SCALE GENOMIC DNA]</scope>
    <source>
        <strain evidence="9">DA912</strain>
    </source>
</reference>
<dbReference type="GO" id="GO:0009251">
    <property type="term" value="P:glucan catabolic process"/>
    <property type="evidence" value="ECO:0007669"/>
    <property type="project" value="TreeGrafter"/>
</dbReference>
<evidence type="ECO:0000313" key="10">
    <source>
        <dbReference type="Proteomes" id="UP000034680"/>
    </source>
</evidence>
<dbReference type="PANTHER" id="PTHR30620:SF16">
    <property type="entry name" value="LYSOSOMAL BETA GLUCOSIDASE"/>
    <property type="match status" value="1"/>
</dbReference>
<dbReference type="SUPFAM" id="SSF52279">
    <property type="entry name" value="Beta-D-glucan exohydrolase, C-terminal domain"/>
    <property type="match status" value="1"/>
</dbReference>
<evidence type="ECO:0000256" key="7">
    <source>
        <dbReference type="ARBA" id="ARBA00023295"/>
    </source>
</evidence>
<dbReference type="InterPro" id="IPR051915">
    <property type="entry name" value="Cellulose_Degrad_GH3"/>
</dbReference>
<dbReference type="InterPro" id="IPR001764">
    <property type="entry name" value="Glyco_hydro_3_N"/>
</dbReference>
<organism evidence="9 10">
    <name type="scientific">Diaporthe ampelina</name>
    <dbReference type="NCBI Taxonomy" id="1214573"/>
    <lineage>
        <taxon>Eukaryota</taxon>
        <taxon>Fungi</taxon>
        <taxon>Dikarya</taxon>
        <taxon>Ascomycota</taxon>
        <taxon>Pezizomycotina</taxon>
        <taxon>Sordariomycetes</taxon>
        <taxon>Sordariomycetidae</taxon>
        <taxon>Diaporthales</taxon>
        <taxon>Diaporthaceae</taxon>
        <taxon>Diaporthe</taxon>
    </lineage>
</organism>
<dbReference type="Proteomes" id="UP000034680">
    <property type="component" value="Unassembled WGS sequence"/>
</dbReference>
<evidence type="ECO:0000256" key="1">
    <source>
        <dbReference type="ARBA" id="ARBA00000448"/>
    </source>
</evidence>
<comment type="catalytic activity">
    <reaction evidence="1">
        <text>Hydrolysis of terminal, non-reducing beta-D-glucosyl residues with release of beta-D-glucose.</text>
        <dbReference type="EC" id="3.2.1.21"/>
    </reaction>
</comment>
<dbReference type="EC" id="3.2.1.21" evidence="3"/>
<dbReference type="EMBL" id="LCUC01000194">
    <property type="protein sequence ID" value="KKY34634.1"/>
    <property type="molecule type" value="Genomic_DNA"/>
</dbReference>
<dbReference type="AlphaFoldDB" id="A0A0G2FKN8"/>
<accession>A0A0G2FKN8</accession>
<comment type="caution">
    <text evidence="9">The sequence shown here is derived from an EMBL/GenBank/DDBJ whole genome shotgun (WGS) entry which is preliminary data.</text>
</comment>
<gene>
    <name evidence="9" type="ORF">UCDDA912_g05386</name>
</gene>
<dbReference type="Gene3D" id="3.40.50.1700">
    <property type="entry name" value="Glycoside hydrolase family 3 C-terminal domain"/>
    <property type="match status" value="1"/>
</dbReference>
<evidence type="ECO:0000256" key="5">
    <source>
        <dbReference type="ARBA" id="ARBA00022801"/>
    </source>
</evidence>
<keyword evidence="7" id="KW-0326">Glycosidase</keyword>
<dbReference type="Gene3D" id="3.20.20.300">
    <property type="entry name" value="Glycoside hydrolase, family 3, N-terminal domain"/>
    <property type="match status" value="1"/>
</dbReference>